<dbReference type="AlphaFoldDB" id="A0A8H5WVT0"/>
<gene>
    <name evidence="2" type="ORF">FCIRC_6719</name>
</gene>
<evidence type="ECO:0000313" key="3">
    <source>
        <dbReference type="Proteomes" id="UP000572754"/>
    </source>
</evidence>
<protein>
    <submittedName>
        <fullName evidence="2">C6 transcription factor</fullName>
    </submittedName>
</protein>
<reference evidence="3" key="1">
    <citation type="journal article" date="2020" name="BMC Genomics">
        <title>Correction to: Identification and distribution of gene clusters required for synthesis of sphingolipid metabolism inhibitors in diverse species of the filamentous fungus Fusarium.</title>
        <authorList>
            <person name="Kim H.S."/>
            <person name="Lohmar J.M."/>
            <person name="Busman M."/>
            <person name="Brown D.W."/>
            <person name="Naumann T.A."/>
            <person name="Divon H.H."/>
            <person name="Lysoe E."/>
            <person name="Uhlig S."/>
            <person name="Proctor R.H."/>
        </authorList>
    </citation>
    <scope>NUCLEOTIDE SEQUENCE [LARGE SCALE GENOMIC DNA]</scope>
    <source>
        <strain evidence="3">NRRL 25331</strain>
    </source>
</reference>
<organism evidence="2 3">
    <name type="scientific">Fusarium circinatum</name>
    <name type="common">Pitch canker fungus</name>
    <name type="synonym">Gibberella circinata</name>
    <dbReference type="NCBI Taxonomy" id="48490"/>
    <lineage>
        <taxon>Eukaryota</taxon>
        <taxon>Fungi</taxon>
        <taxon>Dikarya</taxon>
        <taxon>Ascomycota</taxon>
        <taxon>Pezizomycotina</taxon>
        <taxon>Sordariomycetes</taxon>
        <taxon>Hypocreomycetidae</taxon>
        <taxon>Hypocreales</taxon>
        <taxon>Nectriaceae</taxon>
        <taxon>Fusarium</taxon>
        <taxon>Fusarium fujikuroi species complex</taxon>
    </lineage>
</organism>
<dbReference type="EMBL" id="JAAQPE010000224">
    <property type="protein sequence ID" value="KAF5677447.1"/>
    <property type="molecule type" value="Genomic_DNA"/>
</dbReference>
<feature type="region of interest" description="Disordered" evidence="1">
    <location>
        <begin position="73"/>
        <end position="108"/>
    </location>
</feature>
<evidence type="ECO:0000256" key="1">
    <source>
        <dbReference type="SAM" id="MobiDB-lite"/>
    </source>
</evidence>
<dbReference type="Proteomes" id="UP000572754">
    <property type="component" value="Unassembled WGS sequence"/>
</dbReference>
<reference evidence="2 3" key="2">
    <citation type="submission" date="2020-05" db="EMBL/GenBank/DDBJ databases">
        <title>Identification and distribution of gene clusters putatively required for synthesis of sphingolipid metabolism inhibitors in phylogenetically diverse species of the filamentous fungus Fusarium.</title>
        <authorList>
            <person name="Kim H.-S."/>
            <person name="Busman M."/>
            <person name="Brown D.W."/>
            <person name="Divon H."/>
            <person name="Uhlig S."/>
            <person name="Proctor R.H."/>
        </authorList>
    </citation>
    <scope>NUCLEOTIDE SEQUENCE [LARGE SCALE GENOMIC DNA]</scope>
    <source>
        <strain evidence="2 3">NRRL 25331</strain>
    </source>
</reference>
<sequence>MALSAPPKTNQRKNLGDCRQEVSQTRDAAFTASIQRLYLMVRNGETWDFDEPELDDRGELIVHDIVHKLGYTLPSTEAESPTPSMGLEDEGKLEESPSRHNNENEVQVSKQEAVVPYTGLPTPCQAEQSPPEHYADTFTDAPNTSIDCCVGNGTLNTSSQHWVDGFYMDFSAPIWGTDMMTLHWPHSDIITEAYSEAVSANNPLLFQSLPFNVCRGSNGMNYSSG</sequence>
<proteinExistence type="predicted"/>
<feature type="compositionally biased region" description="Basic and acidic residues" evidence="1">
    <location>
        <begin position="89"/>
        <end position="103"/>
    </location>
</feature>
<name>A0A8H5WVT0_FUSCI</name>
<accession>A0A8H5WVT0</accession>
<feature type="compositionally biased region" description="Polar residues" evidence="1">
    <location>
        <begin position="73"/>
        <end position="83"/>
    </location>
</feature>
<keyword evidence="3" id="KW-1185">Reference proteome</keyword>
<feature type="region of interest" description="Disordered" evidence="1">
    <location>
        <begin position="1"/>
        <end position="23"/>
    </location>
</feature>
<evidence type="ECO:0000313" key="2">
    <source>
        <dbReference type="EMBL" id="KAF5677447.1"/>
    </source>
</evidence>
<comment type="caution">
    <text evidence="2">The sequence shown here is derived from an EMBL/GenBank/DDBJ whole genome shotgun (WGS) entry which is preliminary data.</text>
</comment>